<dbReference type="RefSeq" id="YP_010111173.1">
    <property type="nucleotide sequence ID" value="NC_055878.1"/>
</dbReference>
<dbReference type="Proteomes" id="UP000594030">
    <property type="component" value="Segment"/>
</dbReference>
<protein>
    <submittedName>
        <fullName evidence="1">Uncharacterized protein</fullName>
    </submittedName>
</protein>
<organism evidence="1 2">
    <name type="scientific">uncultured phage cr108_1</name>
    <dbReference type="NCBI Taxonomy" id="2772069"/>
    <lineage>
        <taxon>Viruses</taxon>
        <taxon>Duplodnaviria</taxon>
        <taxon>Heunggongvirae</taxon>
        <taxon>Uroviricota</taxon>
        <taxon>Caudoviricetes</taxon>
        <taxon>Crassvirales</taxon>
        <taxon>Steigviridae</taxon>
        <taxon>Asinivirinae</taxon>
        <taxon>Pipoluvirus</taxon>
        <taxon>Pipoluvirus rarus</taxon>
    </lineage>
</organism>
<dbReference type="GeneID" id="65129507"/>
<accession>A0A7M1RX49</accession>
<dbReference type="EMBL" id="MT774385">
    <property type="protein sequence ID" value="QOR59015.1"/>
    <property type="molecule type" value="Genomic_DNA"/>
</dbReference>
<evidence type="ECO:0000313" key="2">
    <source>
        <dbReference type="Proteomes" id="UP000594030"/>
    </source>
</evidence>
<reference evidence="1 2" key="1">
    <citation type="submission" date="2020-07" db="EMBL/GenBank/DDBJ databases">
        <title>Taxonomic proposal: Crassvirales, a new order of highly abundant and diverse bacterial viruses.</title>
        <authorList>
            <person name="Shkoporov A.N."/>
            <person name="Stockdale S.R."/>
            <person name="Guerin E."/>
            <person name="Ross R.P."/>
            <person name="Hill C."/>
        </authorList>
    </citation>
    <scope>NUCLEOTIDE SEQUENCE [LARGE SCALE GENOMIC DNA]</scope>
</reference>
<dbReference type="KEGG" id="vg:65129507"/>
<proteinExistence type="predicted"/>
<evidence type="ECO:0000313" key="1">
    <source>
        <dbReference type="EMBL" id="QOR59015.1"/>
    </source>
</evidence>
<keyword evidence="2" id="KW-1185">Reference proteome</keyword>
<sequence length="303" mass="33851">MNKKNLVLMAIAAGKPVANGNSFPVYTGVMPMKVVAVNPTKKELEALYGRAFDKEPEYLRIDPKTGVKSMRVDFICKTESEKCNGVDMLTRISMWVNDAIQYNADKSKVKVINPYGQTTWLTKDEFKEKRLPDNIPASLFLMEDPRPCLIGEERLMKFVQASVNIPRVVADFATGELIKDKASANCRFDTLKDMISKGNFTELKSIIPAMKLFKMGAGARTTDDNRTYQDWFLDYPMKGGVNDMKYYDAALKKAKANGAYANTNFGNMPYEVKEYVAQPTDLKAIASDIPGAIGIADDVDADW</sequence>
<name>A0A7M1RX49_9CAUD</name>